<sequence length="143" mass="15258">MATERLESESEDEVERYYAGIGEMKVAHNPHQLVIMGLGSCIGLALYDRPAKVGGIAHIMLPEGKDGSNTGKCCKFADIAVPVLVKEMLRHKTAKERIVAKMAGGASMFSAMDSLQIGDRNAIVVKEELKEAGIRLAAADTGG</sequence>
<accession>X1KF10</accession>
<gene>
    <name evidence="3" type="ORF">S06H3_10175</name>
</gene>
<name>X1KF10_9ZZZZ</name>
<comment type="caution">
    <text evidence="3">The sequence shown here is derived from an EMBL/GenBank/DDBJ whole genome shotgun (WGS) entry which is preliminary data.</text>
</comment>
<evidence type="ECO:0008006" key="4">
    <source>
        <dbReference type="Google" id="ProtNLM"/>
    </source>
</evidence>
<dbReference type="SUPFAM" id="SSF64438">
    <property type="entry name" value="CNF1/YfiH-like putative cysteine hydrolases"/>
    <property type="match status" value="1"/>
</dbReference>
<dbReference type="PANTHER" id="PTHR35147:SF1">
    <property type="entry name" value="CHEMORECEPTOR GLUTAMINE DEAMIDASE CHED-RELATED"/>
    <property type="match status" value="1"/>
</dbReference>
<dbReference type="Gene3D" id="3.30.1330.200">
    <property type="match status" value="1"/>
</dbReference>
<dbReference type="InterPro" id="IPR011324">
    <property type="entry name" value="Cytotoxic_necrot_fac-like_cat"/>
</dbReference>
<reference evidence="3" key="1">
    <citation type="journal article" date="2014" name="Front. Microbiol.">
        <title>High frequency of phylogenetically diverse reductive dehalogenase-homologous genes in deep subseafloor sedimentary metagenomes.</title>
        <authorList>
            <person name="Kawai M."/>
            <person name="Futagami T."/>
            <person name="Toyoda A."/>
            <person name="Takaki Y."/>
            <person name="Nishi S."/>
            <person name="Hori S."/>
            <person name="Arai W."/>
            <person name="Tsubouchi T."/>
            <person name="Morono Y."/>
            <person name="Uchiyama I."/>
            <person name="Ito T."/>
            <person name="Fujiyama A."/>
            <person name="Inagaki F."/>
            <person name="Takami H."/>
        </authorList>
    </citation>
    <scope>NUCLEOTIDE SEQUENCE</scope>
    <source>
        <strain evidence="3">Expedition CK06-06</strain>
    </source>
</reference>
<evidence type="ECO:0000256" key="1">
    <source>
        <dbReference type="ARBA" id="ARBA00022500"/>
    </source>
</evidence>
<keyword evidence="1" id="KW-0145">Chemotaxis</keyword>
<protein>
    <recommendedName>
        <fullName evidence="4">Chemotaxis protein CheD</fullName>
    </recommendedName>
</protein>
<dbReference type="AlphaFoldDB" id="X1KF10"/>
<dbReference type="EMBL" id="BARV01004661">
    <property type="protein sequence ID" value="GAI05622.1"/>
    <property type="molecule type" value="Genomic_DNA"/>
</dbReference>
<feature type="non-terminal residue" evidence="3">
    <location>
        <position position="143"/>
    </location>
</feature>
<dbReference type="PANTHER" id="PTHR35147">
    <property type="entry name" value="CHEMORECEPTOR GLUTAMINE DEAMIDASE CHED-RELATED"/>
    <property type="match status" value="1"/>
</dbReference>
<dbReference type="Pfam" id="PF03975">
    <property type="entry name" value="CheD"/>
    <property type="match status" value="1"/>
</dbReference>
<dbReference type="InterPro" id="IPR005659">
    <property type="entry name" value="Chemorcpt_Glu_NH3ase_CheD"/>
</dbReference>
<evidence type="ECO:0000256" key="2">
    <source>
        <dbReference type="ARBA" id="ARBA00022801"/>
    </source>
</evidence>
<dbReference type="GO" id="GO:0050568">
    <property type="term" value="F:protein-glutamine glutaminase activity"/>
    <property type="evidence" value="ECO:0007669"/>
    <property type="project" value="InterPro"/>
</dbReference>
<proteinExistence type="predicted"/>
<organism evidence="3">
    <name type="scientific">marine sediment metagenome</name>
    <dbReference type="NCBI Taxonomy" id="412755"/>
    <lineage>
        <taxon>unclassified sequences</taxon>
        <taxon>metagenomes</taxon>
        <taxon>ecological metagenomes</taxon>
    </lineage>
</organism>
<dbReference type="CDD" id="cd16352">
    <property type="entry name" value="CheD"/>
    <property type="match status" value="1"/>
</dbReference>
<dbReference type="GO" id="GO:0006935">
    <property type="term" value="P:chemotaxis"/>
    <property type="evidence" value="ECO:0007669"/>
    <property type="project" value="UniProtKB-KW"/>
</dbReference>
<keyword evidence="2" id="KW-0378">Hydrolase</keyword>
<dbReference type="InterPro" id="IPR038592">
    <property type="entry name" value="CheD-like_sf"/>
</dbReference>
<evidence type="ECO:0000313" key="3">
    <source>
        <dbReference type="EMBL" id="GAI05622.1"/>
    </source>
</evidence>